<dbReference type="SUPFAM" id="SSF53335">
    <property type="entry name" value="S-adenosyl-L-methionine-dependent methyltransferases"/>
    <property type="match status" value="1"/>
</dbReference>
<keyword evidence="3" id="KW-0597">Phosphoprotein</keyword>
<feature type="domain" description="PAC" evidence="11">
    <location>
        <begin position="911"/>
        <end position="962"/>
    </location>
</feature>
<dbReference type="InterPro" id="IPR000700">
    <property type="entry name" value="PAS-assoc_C"/>
</dbReference>
<dbReference type="CDD" id="cd00082">
    <property type="entry name" value="HisKA"/>
    <property type="match status" value="1"/>
</dbReference>
<dbReference type="SMART" id="SM00138">
    <property type="entry name" value="MeTrc"/>
    <property type="match status" value="1"/>
</dbReference>
<evidence type="ECO:0000256" key="6">
    <source>
        <dbReference type="ARBA" id="ARBA00022691"/>
    </source>
</evidence>
<keyword evidence="8" id="KW-0145">Chemotaxis</keyword>
<evidence type="ECO:0000256" key="4">
    <source>
        <dbReference type="ARBA" id="ARBA00022603"/>
    </source>
</evidence>
<dbReference type="OrthoDB" id="9816309at2"/>
<keyword evidence="7" id="KW-0418">Kinase</keyword>
<organism evidence="14 15">
    <name type="scientific">Christiangramia sabulilitoris</name>
    <dbReference type="NCBI Taxonomy" id="2583991"/>
    <lineage>
        <taxon>Bacteria</taxon>
        <taxon>Pseudomonadati</taxon>
        <taxon>Bacteroidota</taxon>
        <taxon>Flavobacteriia</taxon>
        <taxon>Flavobacteriales</taxon>
        <taxon>Flavobacteriaceae</taxon>
        <taxon>Christiangramia</taxon>
    </lineage>
</organism>
<evidence type="ECO:0000256" key="9">
    <source>
        <dbReference type="SAM" id="Coils"/>
    </source>
</evidence>
<feature type="active site" evidence="8">
    <location>
        <position position="123"/>
    </location>
</feature>
<dbReference type="PROSITE" id="PS50123">
    <property type="entry name" value="CHER"/>
    <property type="match status" value="1"/>
</dbReference>
<dbReference type="NCBIfam" id="TIGR00229">
    <property type="entry name" value="sensory_box"/>
    <property type="match status" value="1"/>
</dbReference>
<evidence type="ECO:0000259" key="13">
    <source>
        <dbReference type="PROSITE" id="PS50123"/>
    </source>
</evidence>
<dbReference type="InterPro" id="IPR000014">
    <property type="entry name" value="PAS"/>
</dbReference>
<dbReference type="Proteomes" id="UP000315131">
    <property type="component" value="Unassembled WGS sequence"/>
</dbReference>
<evidence type="ECO:0000259" key="10">
    <source>
        <dbReference type="PROSITE" id="PS50109"/>
    </source>
</evidence>
<keyword evidence="6" id="KW-0949">S-adenosyl-L-methionine</keyword>
<dbReference type="SUPFAM" id="SSF47757">
    <property type="entry name" value="Chemotaxis receptor methyltransferase CheR, N-terminal domain"/>
    <property type="match status" value="1"/>
</dbReference>
<dbReference type="Gene3D" id="3.30.450.20">
    <property type="entry name" value="PAS domain"/>
    <property type="match status" value="2"/>
</dbReference>
<dbReference type="Pfam" id="PF03705">
    <property type="entry name" value="CheR_N"/>
    <property type="match status" value="1"/>
</dbReference>
<dbReference type="GO" id="GO:0008984">
    <property type="term" value="F:protein-glutamate methylesterase activity"/>
    <property type="evidence" value="ECO:0007669"/>
    <property type="project" value="InterPro"/>
</dbReference>
<dbReference type="PANTHER" id="PTHR24422">
    <property type="entry name" value="CHEMOTAXIS PROTEIN METHYLTRANSFERASE"/>
    <property type="match status" value="1"/>
</dbReference>
<reference evidence="14 15" key="1">
    <citation type="submission" date="2019-06" db="EMBL/GenBank/DDBJ databases">
        <title>Gramella sabulilitoris sp. nov., isolated from a marine sand.</title>
        <authorList>
            <person name="Yoon J.-H."/>
        </authorList>
    </citation>
    <scope>NUCLEOTIDE SEQUENCE [LARGE SCALE GENOMIC DNA]</scope>
    <source>
        <strain evidence="14 15">HSMS-1</strain>
    </source>
</reference>
<evidence type="ECO:0000313" key="14">
    <source>
        <dbReference type="EMBL" id="TRO63387.1"/>
    </source>
</evidence>
<feature type="active site" evidence="8">
    <location>
        <position position="4"/>
    </location>
</feature>
<dbReference type="GO" id="GO:0008983">
    <property type="term" value="F:protein-glutamate O-methyltransferase activity"/>
    <property type="evidence" value="ECO:0007669"/>
    <property type="project" value="UniProtKB-EC"/>
</dbReference>
<dbReference type="Gene3D" id="3.40.50.150">
    <property type="entry name" value="Vaccinia Virus protein VP39"/>
    <property type="match status" value="1"/>
</dbReference>
<dbReference type="InterPro" id="IPR035965">
    <property type="entry name" value="PAS-like_dom_sf"/>
</dbReference>
<dbReference type="PROSITE" id="PS50122">
    <property type="entry name" value="CHEB"/>
    <property type="match status" value="1"/>
</dbReference>
<dbReference type="SUPFAM" id="SSF47384">
    <property type="entry name" value="Homodimeric domain of signal transducing histidine kinase"/>
    <property type="match status" value="1"/>
</dbReference>
<dbReference type="GO" id="GO:0006935">
    <property type="term" value="P:chemotaxis"/>
    <property type="evidence" value="ECO:0007669"/>
    <property type="project" value="UniProtKB-UniRule"/>
</dbReference>
<dbReference type="InterPro" id="IPR035909">
    <property type="entry name" value="CheB_C"/>
</dbReference>
<evidence type="ECO:0000256" key="1">
    <source>
        <dbReference type="ARBA" id="ARBA00000085"/>
    </source>
</evidence>
<dbReference type="PROSITE" id="PS50113">
    <property type="entry name" value="PAC"/>
    <property type="match status" value="1"/>
</dbReference>
<dbReference type="Pfam" id="PF13596">
    <property type="entry name" value="PAS_10"/>
    <property type="match status" value="1"/>
</dbReference>
<feature type="domain" description="Histidine kinase" evidence="10">
    <location>
        <begin position="980"/>
        <end position="1191"/>
    </location>
</feature>
<dbReference type="SUPFAM" id="SSF55785">
    <property type="entry name" value="PYP-like sensor domain (PAS domain)"/>
    <property type="match status" value="2"/>
</dbReference>
<dbReference type="AlphaFoldDB" id="A0A550HXA0"/>
<protein>
    <submittedName>
        <fullName evidence="14">PAS domain S-box protein</fullName>
    </submittedName>
</protein>
<feature type="active site" evidence="8">
    <location>
        <position position="31"/>
    </location>
</feature>
<dbReference type="InterPro" id="IPR000780">
    <property type="entry name" value="CheR_MeTrfase"/>
</dbReference>
<sequence length="1192" mass="136343">MGASAGGLQALSDFFATVPQDCDYSFIIVQHLSPNYESFTDELLGKKTSVQIDTVKDGVVLEKNRIYVIPSNKNLILKGAKMILQDKPKGRILNLPIDILFESLAENFEQNAVAVVLSGTGSDGSKGIQSIKAHGGMIMVQQPDQAKFPAMPENAINTNMVDYILPVEEMMTEMQIFFQSPDIVELSNKILNYDELSMNKILNLIQEETDLDFNQYKKPTLLRRMSRRIKILQLDSFSAYHEYLRENPQEVIKLYKDFLIGVTHFFRDSAAWDVLRKHVIPELVKFKGDEGELKIWDVGCNTGEEAYTLGMLFLEECKKQEKKIKLKIFATDISKENLDVASKGVFKLNTVANIDHKYLSSYFTKQHDDNYKVVDKLRRAVLFTEHNILQDPPFSNVDLCVCRNLLIYLQNPVQKSVLKVLHYSLKVDSFLMLGPSENLGSEEAYYEDISRKWKIYRNIKTTKRSRNRSLSASTSFSNYKEPKKTSKNVELQGVRFKERRRIDETVSSAILRQFNATTIQVDTEFRIIEARGNLKSFVNLPEEGFSYNLLEILPEKLNIPIKTSVKKAKNANSQVIYEKVLVDKNGDSMLVDIMVLPALIDNDDHGETYMVTLLSRDKTEITNSIRESSSMSATAALRIRDLEEELDITKEELSKALQDTEASNEELQASNEELLASNEELQSTNEELQSVNEELHTVNNEHLQKMEELANLNADMDNLLKSTKIGVIYLDKDFRIRKFTSAIKEHFNLLRQDIGRHIDNFMVNIKKTSRDDLVSLAKEVMETGVSIDRNVISKQQRHFLMRITPFTGRSSEIEGVVIAFTDVEVIHESRVLLQKSEKKFKDFYESDPIMHASINPNTGILVECNTKFHKALGYAKKSSVIGKPVFDFYSEESRIKASKLLETLSKNKEISNQEMVLITKGGKELPVLLNSNIKQDEEGNYYTRSTLMDLTEIKKIRHELEIQKKELENANIELEQFVSICSHDLQEPLSTIKFGSEILKKKYSEQFSGKASEYLEYINQSSTRLSEQIKALLEHSKLGQTDDFENVDIGEVLKLVKEDLASRIESTNTKITTSKLPEVFGYKTELRLLFQNLIGNAIKYKHKDRSPEIRISAFKDDHYYHFSVSDNGIGIKEEDLENIFKIFSRVEKDNTGTGVGLAHAKKIVKLHNGKIWVDSEYGKGSTFHFKLMQRQD</sequence>
<dbReference type="Pfam" id="PF01339">
    <property type="entry name" value="CheB_methylest"/>
    <property type="match status" value="1"/>
</dbReference>
<dbReference type="InterPro" id="IPR022642">
    <property type="entry name" value="CheR_C"/>
</dbReference>
<dbReference type="Pfam" id="PF00512">
    <property type="entry name" value="HisKA"/>
    <property type="match status" value="1"/>
</dbReference>
<dbReference type="GO" id="GO:0000156">
    <property type="term" value="F:phosphorelay response regulator activity"/>
    <property type="evidence" value="ECO:0007669"/>
    <property type="project" value="InterPro"/>
</dbReference>
<name>A0A550HXA0_9FLAO</name>
<evidence type="ECO:0000313" key="15">
    <source>
        <dbReference type="Proteomes" id="UP000315131"/>
    </source>
</evidence>
<dbReference type="InterPro" id="IPR000673">
    <property type="entry name" value="Sig_transdc_resp-reg_Me-estase"/>
</dbReference>
<evidence type="ECO:0000256" key="2">
    <source>
        <dbReference type="ARBA" id="ARBA00001541"/>
    </source>
</evidence>
<keyword evidence="8" id="KW-0378">Hydrolase</keyword>
<dbReference type="InterPro" id="IPR036097">
    <property type="entry name" value="HisK_dim/P_sf"/>
</dbReference>
<dbReference type="CDD" id="cd00130">
    <property type="entry name" value="PAS"/>
    <property type="match status" value="1"/>
</dbReference>
<dbReference type="Gene3D" id="3.30.565.10">
    <property type="entry name" value="Histidine kinase-like ATPase, C-terminal domain"/>
    <property type="match status" value="1"/>
</dbReference>
<dbReference type="SMART" id="SM00091">
    <property type="entry name" value="PAS"/>
    <property type="match status" value="2"/>
</dbReference>
<dbReference type="InterPro" id="IPR022641">
    <property type="entry name" value="CheR_N"/>
</dbReference>
<comment type="catalytic activity">
    <reaction evidence="2">
        <text>L-glutamyl-[protein] + S-adenosyl-L-methionine = [protein]-L-glutamate 5-O-methyl ester + S-adenosyl-L-homocysteine</text>
        <dbReference type="Rhea" id="RHEA:24452"/>
        <dbReference type="Rhea" id="RHEA-COMP:10208"/>
        <dbReference type="Rhea" id="RHEA-COMP:10311"/>
        <dbReference type="ChEBI" id="CHEBI:29973"/>
        <dbReference type="ChEBI" id="CHEBI:57856"/>
        <dbReference type="ChEBI" id="CHEBI:59789"/>
        <dbReference type="ChEBI" id="CHEBI:82795"/>
        <dbReference type="EC" id="2.1.1.80"/>
    </reaction>
</comment>
<dbReference type="SMART" id="SM00387">
    <property type="entry name" value="HATPase_c"/>
    <property type="match status" value="1"/>
</dbReference>
<dbReference type="InterPro" id="IPR003661">
    <property type="entry name" value="HisK_dim/P_dom"/>
</dbReference>
<dbReference type="CDD" id="cd16434">
    <property type="entry name" value="CheB-CheR_fusion"/>
    <property type="match status" value="1"/>
</dbReference>
<evidence type="ECO:0000256" key="3">
    <source>
        <dbReference type="ARBA" id="ARBA00022553"/>
    </source>
</evidence>
<dbReference type="Gene3D" id="1.10.155.10">
    <property type="entry name" value="Chemotaxis receptor methyltransferase CheR, N-terminal domain"/>
    <property type="match status" value="1"/>
</dbReference>
<dbReference type="PROSITE" id="PS50109">
    <property type="entry name" value="HIS_KIN"/>
    <property type="match status" value="1"/>
</dbReference>
<dbReference type="GO" id="GO:0032259">
    <property type="term" value="P:methylation"/>
    <property type="evidence" value="ECO:0007669"/>
    <property type="project" value="UniProtKB-KW"/>
</dbReference>
<dbReference type="Pfam" id="PF13426">
    <property type="entry name" value="PAS_9"/>
    <property type="match status" value="1"/>
</dbReference>
<dbReference type="SUPFAM" id="SSF52738">
    <property type="entry name" value="Methylesterase CheB, C-terminal domain"/>
    <property type="match status" value="1"/>
</dbReference>
<keyword evidence="4" id="KW-0489">Methyltransferase</keyword>
<keyword evidence="5" id="KW-0808">Transferase</keyword>
<evidence type="ECO:0000256" key="8">
    <source>
        <dbReference type="PROSITE-ProRule" id="PRU00050"/>
    </source>
</evidence>
<evidence type="ECO:0000259" key="11">
    <source>
        <dbReference type="PROSITE" id="PS50113"/>
    </source>
</evidence>
<dbReference type="SUPFAM" id="SSF55874">
    <property type="entry name" value="ATPase domain of HSP90 chaperone/DNA topoisomerase II/histidine kinase"/>
    <property type="match status" value="1"/>
</dbReference>
<accession>A0A550HXA0</accession>
<dbReference type="Gene3D" id="1.10.287.130">
    <property type="match status" value="1"/>
</dbReference>
<dbReference type="InterPro" id="IPR029063">
    <property type="entry name" value="SAM-dependent_MTases_sf"/>
</dbReference>
<feature type="domain" description="CheB-type methylesterase" evidence="12">
    <location>
        <begin position="1"/>
        <end position="174"/>
    </location>
</feature>
<feature type="domain" description="CheR-type methyltransferase" evidence="13">
    <location>
        <begin position="186"/>
        <end position="439"/>
    </location>
</feature>
<dbReference type="InterPro" id="IPR036890">
    <property type="entry name" value="HATPase_C_sf"/>
</dbReference>
<evidence type="ECO:0000256" key="5">
    <source>
        <dbReference type="ARBA" id="ARBA00022679"/>
    </source>
</evidence>
<gene>
    <name evidence="14" type="ORF">FGM01_13755</name>
</gene>
<dbReference type="InterPro" id="IPR050903">
    <property type="entry name" value="Bact_Chemotaxis_MeTrfase"/>
</dbReference>
<dbReference type="Gene3D" id="3.40.50.180">
    <property type="entry name" value="Methylesterase CheB, C-terminal domain"/>
    <property type="match status" value="1"/>
</dbReference>
<evidence type="ECO:0000256" key="7">
    <source>
        <dbReference type="ARBA" id="ARBA00022777"/>
    </source>
</evidence>
<dbReference type="EMBL" id="VHSF01000004">
    <property type="protein sequence ID" value="TRO63387.1"/>
    <property type="molecule type" value="Genomic_DNA"/>
</dbReference>
<proteinExistence type="predicted"/>
<dbReference type="FunFam" id="3.30.565.10:FF:000006">
    <property type="entry name" value="Sensor histidine kinase WalK"/>
    <property type="match status" value="1"/>
</dbReference>
<comment type="catalytic activity">
    <reaction evidence="1">
        <text>ATP + protein L-histidine = ADP + protein N-phospho-L-histidine.</text>
        <dbReference type="EC" id="2.7.13.3"/>
    </reaction>
</comment>
<dbReference type="GO" id="GO:0005737">
    <property type="term" value="C:cytoplasm"/>
    <property type="evidence" value="ECO:0007669"/>
    <property type="project" value="InterPro"/>
</dbReference>
<dbReference type="SMART" id="SM00388">
    <property type="entry name" value="HisKA"/>
    <property type="match status" value="1"/>
</dbReference>
<keyword evidence="9" id="KW-0175">Coiled coil</keyword>
<feature type="coiled-coil region" evidence="9">
    <location>
        <begin position="632"/>
        <end position="701"/>
    </location>
</feature>
<dbReference type="InterPro" id="IPR003594">
    <property type="entry name" value="HATPase_dom"/>
</dbReference>
<dbReference type="PRINTS" id="PR00996">
    <property type="entry name" value="CHERMTFRASE"/>
</dbReference>
<dbReference type="PANTHER" id="PTHR24422:SF10">
    <property type="entry name" value="CHEMOTAXIS PROTEIN METHYLTRANSFERASE 2"/>
    <property type="match status" value="1"/>
</dbReference>
<keyword evidence="15" id="KW-1185">Reference proteome</keyword>
<comment type="caution">
    <text evidence="14">The sequence shown here is derived from an EMBL/GenBank/DDBJ whole genome shotgun (WGS) entry which is preliminary data.</text>
</comment>
<feature type="coiled-coil region" evidence="9">
    <location>
        <begin position="950"/>
        <end position="980"/>
    </location>
</feature>
<evidence type="ECO:0000259" key="12">
    <source>
        <dbReference type="PROSITE" id="PS50122"/>
    </source>
</evidence>
<dbReference type="Pfam" id="PF01739">
    <property type="entry name" value="CheR"/>
    <property type="match status" value="1"/>
</dbReference>
<dbReference type="InterPro" id="IPR005467">
    <property type="entry name" value="His_kinase_dom"/>
</dbReference>
<dbReference type="Pfam" id="PF02518">
    <property type="entry name" value="HATPase_c"/>
    <property type="match status" value="1"/>
</dbReference>
<dbReference type="GO" id="GO:0000155">
    <property type="term" value="F:phosphorelay sensor kinase activity"/>
    <property type="evidence" value="ECO:0007669"/>
    <property type="project" value="InterPro"/>
</dbReference>
<dbReference type="InterPro" id="IPR036804">
    <property type="entry name" value="CheR_N_sf"/>
</dbReference>